<feature type="domain" description="Fibronectin type-III" evidence="10">
    <location>
        <begin position="1100"/>
        <end position="1222"/>
    </location>
</feature>
<dbReference type="CDD" id="cd00063">
    <property type="entry name" value="FN3"/>
    <property type="match status" value="3"/>
</dbReference>
<dbReference type="InterPro" id="IPR008211">
    <property type="entry name" value="Laminin_N"/>
</dbReference>
<keyword evidence="4" id="KW-0677">Repeat</keyword>
<dbReference type="Gene3D" id="2.60.120.260">
    <property type="entry name" value="Galactose-binding domain-like"/>
    <property type="match status" value="1"/>
</dbReference>
<evidence type="ECO:0000256" key="2">
    <source>
        <dbReference type="ARBA" id="ARBA00022525"/>
    </source>
</evidence>
<dbReference type="PANTHER" id="PTHR10574:SF274">
    <property type="entry name" value="USHERIN"/>
    <property type="match status" value="1"/>
</dbReference>
<protein>
    <recommendedName>
        <fullName evidence="14">Usher syndrome 2A (autosomal recessive, mild)</fullName>
    </recommendedName>
</protein>
<evidence type="ECO:0000313" key="13">
    <source>
        <dbReference type="Proteomes" id="UP000472270"/>
    </source>
</evidence>
<dbReference type="GO" id="GO:0005576">
    <property type="term" value="C:extracellular region"/>
    <property type="evidence" value="ECO:0007669"/>
    <property type="project" value="UniProtKB-SubCell"/>
</dbReference>
<feature type="domain" description="Laminin N-terminal" evidence="11">
    <location>
        <begin position="171"/>
        <end position="417"/>
    </location>
</feature>
<dbReference type="SMART" id="SM00180">
    <property type="entry name" value="EGF_Lam"/>
    <property type="match status" value="8"/>
</dbReference>
<dbReference type="PROSITE" id="PS50853">
    <property type="entry name" value="FN3"/>
    <property type="match status" value="3"/>
</dbReference>
<dbReference type="Gene3D" id="2.60.40.10">
    <property type="entry name" value="Immunoglobulins"/>
    <property type="match status" value="4"/>
</dbReference>
<feature type="disulfide bond" evidence="8">
    <location>
        <begin position="543"/>
        <end position="552"/>
    </location>
</feature>
<evidence type="ECO:0000256" key="4">
    <source>
        <dbReference type="ARBA" id="ARBA00022737"/>
    </source>
</evidence>
<keyword evidence="2" id="KW-0964">Secreted</keyword>
<evidence type="ECO:0000259" key="9">
    <source>
        <dbReference type="PROSITE" id="PS50027"/>
    </source>
</evidence>
<sequence>MFLLGNFPRLENIGAYKSVSTTPLRATCGIPERSTFCQAGQVQEDLHTCIQKFCIQEFPYSSSTPDYTDVLTTSVGTCWKGDAQDHHPGAEADSTSFIFPTSRASSFTLTVWLKLEQDTIHDTSVSLFLNSQEDDGTALDTHTLQDQLMTSPQRVLCGSVEGSNQFIGRMQDFRFYPKTLTNREIEEVYIGQIPSLHTQSTCRCPASHPRVHPLVERYCIPNAANDTTHNKVLCLNQDAHPLHYINDDDIGTTWISSVFPTLELLDKGITITIDLENGQYQVFYVILQFLNAQPEAVCIQRKTIRSSEWKDWQFLAKNCSYFGMEDNGPLDRPDSVNCLQLPSNIPFSRGNITFSMLTPEPNLRPGYNDFYNSAALQEFVRATHVRIHLHGQYHTRDPTVPFRQRYYAVDEITISGRCECHGHADSCDTSVSPYRCACLPESHTHGANCERCSPLFNDKPFRDQVQAYNCRPCQCYGHASSSHADSLSLGFKGRNCERCRSLFYREVGALLWTKDVCKPCECHSAGTVDGSSECEPIGGQCKCKRHVSGRQCNQCQHGFYKLQSALADGCRACNCNTAGTVQPDITCHQDSGQCQCKANVIGLTCDRCNYGFKFLSRTDPDGCSPCDGVQGFLCDTCIPHFYSLNGSGVCLPCDCSPNGSFSGTSCDAVTGQCKCKPHTEGRRCDVCRDGYHSLCGSSPLGCLPCQCELRGTVNGSDICDKTTGQCMCKNNVEGLRCNRCSPHTYNLSSANAMHGCQPCHCDHMDTVPATVCDPVSGQCFCLPTRYDRDYGTCKPGWCFQSDFECEVCEYHSVGAVGQVCAAHSGQCVCGHPSLTGRRCDQCQDLFFGFNPSVGRCELCGCDPVGGFDGMCHPQTGQCLCKPYLTGDKCDICVKGASQMDPNNYLGCSKDPQQQPPPLGRVLNSTAIELSWRAPDSPNSNELMYTVLRDSEIIHISHSQHPFRTMHYTDADLSPYMAYSYQLITSNIRANTRSATVSLCTLSAVPEQEELQLTLVGRAKPTSASFNWTEPLNTTGPVDSFTLSSIHDLTGEERIHYTGLQTEATAEELQPFTRYIFSLQACTNGGCARSKSLIILTAQIPPQQQPAPTITTLGSSQLKVDWEPPRLPNGIIIRYELFMQLLNESQRNATSYGPEQRVFLSSGWLNPRPSMSSANENALTLPESSAVVSNLEPFSTYRFRVLTVNMAASSASSSWTSVRTLEAELQGMGAPSAHPTSAYSLLLSWIQPNMTNGVISKYKVVYQKLHNDPMFNSTTVTALMIHEIAPTKNIFSLIYQMNREATLFFLLLDRNKNQRNCYL</sequence>
<dbReference type="PROSITE" id="PS50027">
    <property type="entry name" value="EGF_LAM_2"/>
    <property type="match status" value="5"/>
</dbReference>
<keyword evidence="5 8" id="KW-1015">Disulfide bond</keyword>
<dbReference type="PRINTS" id="PR00011">
    <property type="entry name" value="EGFLAMININ"/>
</dbReference>
<reference evidence="12" key="1">
    <citation type="submission" date="2025-08" db="UniProtKB">
        <authorList>
            <consortium name="Ensembl"/>
        </authorList>
    </citation>
    <scope>IDENTIFICATION</scope>
</reference>
<dbReference type="PANTHER" id="PTHR10574">
    <property type="entry name" value="NETRIN/LAMININ-RELATED"/>
    <property type="match status" value="1"/>
</dbReference>
<feature type="disulfide bond" evidence="8">
    <location>
        <begin position="675"/>
        <end position="684"/>
    </location>
</feature>
<feature type="domain" description="Laminin EGF-like" evidence="9">
    <location>
        <begin position="520"/>
        <end position="572"/>
    </location>
</feature>
<dbReference type="FunFam" id="2.60.40.10:FF:001085">
    <property type="entry name" value="Usherin"/>
    <property type="match status" value="1"/>
</dbReference>
<comment type="subcellular location">
    <subcellularLocation>
        <location evidence="1">Secreted</location>
    </subcellularLocation>
</comment>
<feature type="disulfide bond" evidence="8">
    <location>
        <begin position="728"/>
        <end position="737"/>
    </location>
</feature>
<dbReference type="PROSITE" id="PS51117">
    <property type="entry name" value="LAMININ_NTER"/>
    <property type="match status" value="1"/>
</dbReference>
<evidence type="ECO:0000256" key="6">
    <source>
        <dbReference type="ARBA" id="ARBA00023180"/>
    </source>
</evidence>
<dbReference type="Pfam" id="PF00055">
    <property type="entry name" value="Laminin_N"/>
    <property type="match status" value="1"/>
</dbReference>
<dbReference type="InterPro" id="IPR003961">
    <property type="entry name" value="FN3_dom"/>
</dbReference>
<name>A0A673ID14_9TELE</name>
<evidence type="ECO:0000256" key="8">
    <source>
        <dbReference type="PROSITE-ProRule" id="PRU00460"/>
    </source>
</evidence>
<dbReference type="Ensembl" id="ENSSRHT00000036690.1">
    <property type="protein sequence ID" value="ENSSRHP00000035645.1"/>
    <property type="gene ID" value="ENSSRHG00000018300.1"/>
</dbReference>
<keyword evidence="3" id="KW-0732">Signal</keyword>
<dbReference type="GO" id="GO:0009888">
    <property type="term" value="P:tissue development"/>
    <property type="evidence" value="ECO:0007669"/>
    <property type="project" value="TreeGrafter"/>
</dbReference>
<dbReference type="GO" id="GO:0009887">
    <property type="term" value="P:animal organ morphogenesis"/>
    <property type="evidence" value="ECO:0007669"/>
    <property type="project" value="TreeGrafter"/>
</dbReference>
<reference evidence="12" key="2">
    <citation type="submission" date="2025-09" db="UniProtKB">
        <authorList>
            <consortium name="Ensembl"/>
        </authorList>
    </citation>
    <scope>IDENTIFICATION</scope>
</reference>
<feature type="domain" description="Laminin EGF-like" evidence="9">
    <location>
        <begin position="653"/>
        <end position="704"/>
    </location>
</feature>
<evidence type="ECO:0008006" key="14">
    <source>
        <dbReference type="Google" id="ProtNLM"/>
    </source>
</evidence>
<dbReference type="SUPFAM" id="SSF57196">
    <property type="entry name" value="EGF/Laminin"/>
    <property type="match status" value="6"/>
</dbReference>
<dbReference type="Pfam" id="PF00053">
    <property type="entry name" value="EGF_laminin"/>
    <property type="match status" value="7"/>
</dbReference>
<dbReference type="FunFam" id="2.10.25.10:FF:000275">
    <property type="entry name" value="usherin"/>
    <property type="match status" value="2"/>
</dbReference>
<evidence type="ECO:0000313" key="12">
    <source>
        <dbReference type="Ensembl" id="ENSSRHP00000035645.1"/>
    </source>
</evidence>
<feature type="disulfide bond" evidence="8">
    <location>
        <begin position="861"/>
        <end position="878"/>
    </location>
</feature>
<keyword evidence="7 8" id="KW-0424">Laminin EGF-like domain</keyword>
<dbReference type="Proteomes" id="UP000472270">
    <property type="component" value="Unassembled WGS sequence"/>
</dbReference>
<evidence type="ECO:0000256" key="7">
    <source>
        <dbReference type="ARBA" id="ARBA00023292"/>
    </source>
</evidence>
<dbReference type="SUPFAM" id="SSF49265">
    <property type="entry name" value="Fibronectin type III"/>
    <property type="match status" value="2"/>
</dbReference>
<feature type="disulfide bond" evidence="8">
    <location>
        <begin position="859"/>
        <end position="871"/>
    </location>
</feature>
<dbReference type="InterPro" id="IPR050440">
    <property type="entry name" value="Laminin/Netrin_ECM"/>
</dbReference>
<dbReference type="FunFam" id="2.10.25.10:FF:000090">
    <property type="entry name" value="laminin subunit alpha"/>
    <property type="match status" value="4"/>
</dbReference>
<evidence type="ECO:0000259" key="11">
    <source>
        <dbReference type="PROSITE" id="PS51117"/>
    </source>
</evidence>
<evidence type="ECO:0000259" key="10">
    <source>
        <dbReference type="PROSITE" id="PS50853"/>
    </source>
</evidence>
<feature type="disulfide bond" evidence="8">
    <location>
        <begin position="596"/>
        <end position="605"/>
    </location>
</feature>
<feature type="domain" description="Laminin EGF-like" evidence="9">
    <location>
        <begin position="573"/>
        <end position="625"/>
    </location>
</feature>
<dbReference type="Pfam" id="PF00041">
    <property type="entry name" value="fn3"/>
    <property type="match status" value="2"/>
</dbReference>
<feature type="domain" description="Fibronectin type-III" evidence="10">
    <location>
        <begin position="912"/>
        <end position="1003"/>
    </location>
</feature>
<keyword evidence="13" id="KW-1185">Reference proteome</keyword>
<proteinExistence type="predicted"/>
<evidence type="ECO:0000256" key="3">
    <source>
        <dbReference type="ARBA" id="ARBA00022729"/>
    </source>
</evidence>
<feature type="disulfide bond" evidence="8">
    <location>
        <begin position="880"/>
        <end position="889"/>
    </location>
</feature>
<dbReference type="PROSITE" id="PS01248">
    <property type="entry name" value="EGF_LAM_1"/>
    <property type="match status" value="2"/>
</dbReference>
<feature type="domain" description="Fibronectin type-III" evidence="10">
    <location>
        <begin position="1006"/>
        <end position="1099"/>
    </location>
</feature>
<keyword evidence="6" id="KW-0325">Glycoprotein</keyword>
<dbReference type="FunFam" id="2.60.40.10:FF:001052">
    <property type="entry name" value="Usherin"/>
    <property type="match status" value="1"/>
</dbReference>
<evidence type="ECO:0000256" key="5">
    <source>
        <dbReference type="ARBA" id="ARBA00023157"/>
    </source>
</evidence>
<organism evidence="12 13">
    <name type="scientific">Sinocyclocheilus rhinocerous</name>
    <dbReference type="NCBI Taxonomy" id="307959"/>
    <lineage>
        <taxon>Eukaryota</taxon>
        <taxon>Metazoa</taxon>
        <taxon>Chordata</taxon>
        <taxon>Craniata</taxon>
        <taxon>Vertebrata</taxon>
        <taxon>Euteleostomi</taxon>
        <taxon>Actinopterygii</taxon>
        <taxon>Neopterygii</taxon>
        <taxon>Teleostei</taxon>
        <taxon>Ostariophysi</taxon>
        <taxon>Cypriniformes</taxon>
        <taxon>Cyprinidae</taxon>
        <taxon>Cyprininae</taxon>
        <taxon>Sinocyclocheilus</taxon>
    </lineage>
</organism>
<comment type="caution">
    <text evidence="8">Lacks conserved residue(s) required for the propagation of feature annotation.</text>
</comment>
<dbReference type="Gene3D" id="2.10.25.10">
    <property type="entry name" value="Laminin"/>
    <property type="match status" value="7"/>
</dbReference>
<accession>A0A673ID14</accession>
<dbReference type="InterPro" id="IPR036116">
    <property type="entry name" value="FN3_sf"/>
</dbReference>
<dbReference type="InterPro" id="IPR002049">
    <property type="entry name" value="LE_dom"/>
</dbReference>
<dbReference type="SMART" id="SM00060">
    <property type="entry name" value="FN3"/>
    <property type="match status" value="3"/>
</dbReference>
<dbReference type="SMART" id="SM00136">
    <property type="entry name" value="LamNT"/>
    <property type="match status" value="1"/>
</dbReference>
<feature type="domain" description="Laminin EGF-like" evidence="9">
    <location>
        <begin position="859"/>
        <end position="909"/>
    </location>
</feature>
<dbReference type="CDD" id="cd00055">
    <property type="entry name" value="EGF_Lam"/>
    <property type="match status" value="7"/>
</dbReference>
<dbReference type="InterPro" id="IPR013783">
    <property type="entry name" value="Ig-like_fold"/>
</dbReference>
<dbReference type="GO" id="GO:0005604">
    <property type="term" value="C:basement membrane"/>
    <property type="evidence" value="ECO:0007669"/>
    <property type="project" value="TreeGrafter"/>
</dbReference>
<evidence type="ECO:0000256" key="1">
    <source>
        <dbReference type="ARBA" id="ARBA00004613"/>
    </source>
</evidence>
<feature type="domain" description="Laminin EGF-like" evidence="9">
    <location>
        <begin position="705"/>
        <end position="758"/>
    </location>
</feature>